<evidence type="ECO:0000313" key="2">
    <source>
        <dbReference type="EMBL" id="QDV25520.1"/>
    </source>
</evidence>
<dbReference type="KEGG" id="ahel:Q31a_38460"/>
<accession>A0A518GAB6</accession>
<proteinExistence type="predicted"/>
<organism evidence="2 3">
    <name type="scientific">Aureliella helgolandensis</name>
    <dbReference type="NCBI Taxonomy" id="2527968"/>
    <lineage>
        <taxon>Bacteria</taxon>
        <taxon>Pseudomonadati</taxon>
        <taxon>Planctomycetota</taxon>
        <taxon>Planctomycetia</taxon>
        <taxon>Pirellulales</taxon>
        <taxon>Pirellulaceae</taxon>
        <taxon>Aureliella</taxon>
    </lineage>
</organism>
<gene>
    <name evidence="2" type="ORF">Q31a_38460</name>
</gene>
<dbReference type="InterPro" id="IPR006869">
    <property type="entry name" value="DUF547"/>
</dbReference>
<reference evidence="2 3" key="1">
    <citation type="submission" date="2019-02" db="EMBL/GenBank/DDBJ databases">
        <title>Deep-cultivation of Planctomycetes and their phenomic and genomic characterization uncovers novel biology.</title>
        <authorList>
            <person name="Wiegand S."/>
            <person name="Jogler M."/>
            <person name="Boedeker C."/>
            <person name="Pinto D."/>
            <person name="Vollmers J."/>
            <person name="Rivas-Marin E."/>
            <person name="Kohn T."/>
            <person name="Peeters S.H."/>
            <person name="Heuer A."/>
            <person name="Rast P."/>
            <person name="Oberbeckmann S."/>
            <person name="Bunk B."/>
            <person name="Jeske O."/>
            <person name="Meyerdierks A."/>
            <person name="Storesund J.E."/>
            <person name="Kallscheuer N."/>
            <person name="Luecker S."/>
            <person name="Lage O.M."/>
            <person name="Pohl T."/>
            <person name="Merkel B.J."/>
            <person name="Hornburger P."/>
            <person name="Mueller R.-W."/>
            <person name="Bruemmer F."/>
            <person name="Labrenz M."/>
            <person name="Spormann A.M."/>
            <person name="Op den Camp H."/>
            <person name="Overmann J."/>
            <person name="Amann R."/>
            <person name="Jetten M.S.M."/>
            <person name="Mascher T."/>
            <person name="Medema M.H."/>
            <person name="Devos D.P."/>
            <person name="Kaster A.-K."/>
            <person name="Ovreas L."/>
            <person name="Rohde M."/>
            <person name="Galperin M.Y."/>
            <person name="Jogler C."/>
        </authorList>
    </citation>
    <scope>NUCLEOTIDE SEQUENCE [LARGE SCALE GENOMIC DNA]</scope>
    <source>
        <strain evidence="2 3">Q31a</strain>
    </source>
</reference>
<dbReference type="Pfam" id="PF04784">
    <property type="entry name" value="DUF547"/>
    <property type="match status" value="1"/>
</dbReference>
<dbReference type="PANTHER" id="PTHR46361:SF3">
    <property type="entry name" value="ELECTRON CARRIER_ PROTEIN DISULFIDE OXIDOREDUCTASE"/>
    <property type="match status" value="1"/>
</dbReference>
<protein>
    <recommendedName>
        <fullName evidence="1">DUF547 domain-containing protein</fullName>
    </recommendedName>
</protein>
<feature type="domain" description="DUF547" evidence="1">
    <location>
        <begin position="98"/>
        <end position="205"/>
    </location>
</feature>
<dbReference type="Proteomes" id="UP000318017">
    <property type="component" value="Chromosome"/>
</dbReference>
<dbReference type="OrthoDB" id="526867at2"/>
<dbReference type="AlphaFoldDB" id="A0A518GAB6"/>
<name>A0A518GAB6_9BACT</name>
<evidence type="ECO:0000313" key="3">
    <source>
        <dbReference type="Proteomes" id="UP000318017"/>
    </source>
</evidence>
<sequence>MTGTQLGRQVIAGCLVAACLLGMCRTIRAADAYLGGKVAVEHQIPLSRIEHSIWNDLLHKYVNQQGMVQYTTWKSSAADMQALDKYLESLCYSNGQGTQKEKLAFWINAYNAVTVKGILKEYPTSSIRNHTAKLFGYNIWKNLKLVVGGKPISLDEIEHQVLRKMKEPRIHFAIVCASIGCPRLLSEAYVADQLDAQLTLNAESFFADPSKFRYDASRQAFSLSPILDWFGEDFGSSEATRLQTIAPWLPTPEAQQAAASGRGAITFLDYDWGLNDQK</sequence>
<dbReference type="PANTHER" id="PTHR46361">
    <property type="entry name" value="ELECTRON CARRIER/ PROTEIN DISULFIDE OXIDOREDUCTASE"/>
    <property type="match status" value="1"/>
</dbReference>
<dbReference type="RefSeq" id="WP_145080697.1">
    <property type="nucleotide sequence ID" value="NZ_CP036298.1"/>
</dbReference>
<dbReference type="EMBL" id="CP036298">
    <property type="protein sequence ID" value="QDV25520.1"/>
    <property type="molecule type" value="Genomic_DNA"/>
</dbReference>
<evidence type="ECO:0000259" key="1">
    <source>
        <dbReference type="Pfam" id="PF04784"/>
    </source>
</evidence>
<keyword evidence="3" id="KW-1185">Reference proteome</keyword>